<protein>
    <submittedName>
        <fullName evidence="6">LytR C-terminal domain-containing protein</fullName>
    </submittedName>
</protein>
<evidence type="ECO:0000313" key="7">
    <source>
        <dbReference type="Proteomes" id="UP000676325"/>
    </source>
</evidence>
<evidence type="ECO:0000259" key="5">
    <source>
        <dbReference type="Pfam" id="PF13399"/>
    </source>
</evidence>
<keyword evidence="3" id="KW-1133">Transmembrane helix</keyword>
<feature type="region of interest" description="Disordered" evidence="2">
    <location>
        <begin position="1"/>
        <end position="311"/>
    </location>
</feature>
<feature type="domain" description="Cell envelope-related transcriptional attenuator" evidence="4">
    <location>
        <begin position="459"/>
        <end position="550"/>
    </location>
</feature>
<dbReference type="EMBL" id="JAGSOH010000232">
    <property type="protein sequence ID" value="MBR7831391.1"/>
    <property type="molecule type" value="Genomic_DNA"/>
</dbReference>
<feature type="compositionally biased region" description="Low complexity" evidence="2">
    <location>
        <begin position="114"/>
        <end position="125"/>
    </location>
</feature>
<sequence>GGLGAPGDPGAPGSQAPQQPGQPPVTQQAGQPQAYEPFPQQTSVYGGQPSPTSTYETRSQPFGYEQTPQTSQAPQPPQYGQSSQSSQSGTPNPYVQGGQSSQSAQSGTPNPYVQGGQSSQSAPSGTPNPYVQGGQSSQSAQSGTPNPYVQTDQPGQYGRAGQSGQYDQPNRSGQYDHLGESAQSAPYDPFQAYQQQSSPASSTTSAIPPAPAAQTSPSGPVDFFGSGSYEIPQQAPAVPGRPRPAPRPEPQSEPPVVSIPAQAAAPAPASSPASPPAPAPAEPFEFEFDPDDESAAARPVTGNRPADKDGYRADDFAFVDQADDPEVNGWLDFSESRADTRAERSRKLRFRLIALAVVLVLIAAGVGVYVLLGGSVPGLTGSSAVTKSMILFRLDDSKGNAVGDALLVTDRNGTTNGTASGTGAIVVIPSQMQINSQGFGSTTFGGNMASDQPPAGQDDVSSTLGVTPDGVWTIDETTFTILVDDLGGLSLTTNTAVPASGADTKGVPLGSTSLTGAQAVAYATYSASGEAATAQAARFGQVMNALIAKLPTISNEVTSYLNLLGLIPDPSLPLSKLSPILAALAAQQNAGAITVATLPLTSADELNETAAAAIVNKLLGGTVKAGATAGQAARVLVQNGTGASSSSSTKLMDAAQAKLVNDGYTYNAGNVVSTQATTKVEVSSSADRSVAEQVAASLGLSGSAVEVVSGLSSVDDVTVVLGQDWTSLSTD</sequence>
<feature type="compositionally biased region" description="Acidic residues" evidence="2">
    <location>
        <begin position="284"/>
        <end position="294"/>
    </location>
</feature>
<feature type="compositionally biased region" description="Pro residues" evidence="2">
    <location>
        <begin position="239"/>
        <end position="253"/>
    </location>
</feature>
<organism evidence="6 7">
    <name type="scientific">Actinospica acidithermotolerans</name>
    <dbReference type="NCBI Taxonomy" id="2828514"/>
    <lineage>
        <taxon>Bacteria</taxon>
        <taxon>Bacillati</taxon>
        <taxon>Actinomycetota</taxon>
        <taxon>Actinomycetes</taxon>
        <taxon>Catenulisporales</taxon>
        <taxon>Actinospicaceae</taxon>
        <taxon>Actinospica</taxon>
    </lineage>
</organism>
<evidence type="ECO:0000313" key="6">
    <source>
        <dbReference type="EMBL" id="MBR7831391.1"/>
    </source>
</evidence>
<feature type="compositionally biased region" description="Low complexity" evidence="2">
    <location>
        <begin position="254"/>
        <end position="272"/>
    </location>
</feature>
<feature type="compositionally biased region" description="Low complexity" evidence="2">
    <location>
        <begin position="132"/>
        <end position="143"/>
    </location>
</feature>
<evidence type="ECO:0000256" key="1">
    <source>
        <dbReference type="ARBA" id="ARBA00006068"/>
    </source>
</evidence>
<dbReference type="InterPro" id="IPR004474">
    <property type="entry name" value="LytR_CpsA_psr"/>
</dbReference>
<evidence type="ECO:0000256" key="2">
    <source>
        <dbReference type="SAM" id="MobiDB-lite"/>
    </source>
</evidence>
<dbReference type="Gene3D" id="3.40.630.190">
    <property type="entry name" value="LCP protein"/>
    <property type="match status" value="1"/>
</dbReference>
<evidence type="ECO:0000259" key="4">
    <source>
        <dbReference type="Pfam" id="PF03816"/>
    </source>
</evidence>
<name>A0A941EH90_9ACTN</name>
<comment type="caution">
    <text evidence="6">The sequence shown here is derived from an EMBL/GenBank/DDBJ whole genome shotgun (WGS) entry which is preliminary data.</text>
</comment>
<feature type="domain" description="LytR/CpsA/Psr regulator C-terminal" evidence="5">
    <location>
        <begin position="633"/>
        <end position="725"/>
    </location>
</feature>
<feature type="compositionally biased region" description="Polar residues" evidence="2">
    <location>
        <begin position="162"/>
        <end position="173"/>
    </location>
</feature>
<feature type="compositionally biased region" description="Low complexity" evidence="2">
    <location>
        <begin position="66"/>
        <end position="88"/>
    </location>
</feature>
<dbReference type="Proteomes" id="UP000676325">
    <property type="component" value="Unassembled WGS sequence"/>
</dbReference>
<evidence type="ECO:0000256" key="3">
    <source>
        <dbReference type="SAM" id="Phobius"/>
    </source>
</evidence>
<feature type="compositionally biased region" description="Low complexity" evidence="2">
    <location>
        <begin position="8"/>
        <end position="34"/>
    </location>
</feature>
<keyword evidence="3" id="KW-0472">Membrane</keyword>
<dbReference type="InterPro" id="IPR027381">
    <property type="entry name" value="LytR/CpsA/Psr_C"/>
</dbReference>
<comment type="similarity">
    <text evidence="1">Belongs to the LytR/CpsA/Psr (LCP) family.</text>
</comment>
<feature type="transmembrane region" description="Helical" evidence="3">
    <location>
        <begin position="350"/>
        <end position="372"/>
    </location>
</feature>
<feature type="compositionally biased region" description="Polar residues" evidence="2">
    <location>
        <begin position="144"/>
        <end position="154"/>
    </location>
</feature>
<dbReference type="PANTHER" id="PTHR33392">
    <property type="entry name" value="POLYISOPRENYL-TEICHOIC ACID--PEPTIDOGLYCAN TEICHOIC ACID TRANSFERASE TAGU"/>
    <property type="match status" value="1"/>
</dbReference>
<dbReference type="Pfam" id="PF13399">
    <property type="entry name" value="LytR_C"/>
    <property type="match status" value="1"/>
</dbReference>
<proteinExistence type="inferred from homology"/>
<keyword evidence="3" id="KW-0812">Transmembrane</keyword>
<gene>
    <name evidence="6" type="ORF">KDK95_34115</name>
</gene>
<dbReference type="InterPro" id="IPR050922">
    <property type="entry name" value="LytR/CpsA/Psr_CW_biosynth"/>
</dbReference>
<reference evidence="6" key="1">
    <citation type="submission" date="2021-04" db="EMBL/GenBank/DDBJ databases">
        <title>Genome based classification of Actinospica acidithermotolerans sp. nov., an actinobacterium isolated from an Indonesian hot spring.</title>
        <authorList>
            <person name="Kusuma A.B."/>
            <person name="Putra K.E."/>
            <person name="Nafisah S."/>
            <person name="Loh J."/>
            <person name="Nouioui I."/>
            <person name="Goodfellow M."/>
        </authorList>
    </citation>
    <scope>NUCLEOTIDE SEQUENCE</scope>
    <source>
        <strain evidence="6">MGRD01-02</strain>
    </source>
</reference>
<feature type="compositionally biased region" description="Low complexity" evidence="2">
    <location>
        <begin position="191"/>
        <end position="218"/>
    </location>
</feature>
<feature type="compositionally biased region" description="Low complexity" evidence="2">
    <location>
        <begin position="96"/>
        <end position="107"/>
    </location>
</feature>
<accession>A0A941EH90</accession>
<feature type="non-terminal residue" evidence="6">
    <location>
        <position position="1"/>
    </location>
</feature>
<dbReference type="AlphaFoldDB" id="A0A941EH90"/>
<dbReference type="Pfam" id="PF03816">
    <property type="entry name" value="LytR_cpsA_psr"/>
    <property type="match status" value="1"/>
</dbReference>
<keyword evidence="7" id="KW-1185">Reference proteome</keyword>
<dbReference type="RefSeq" id="WP_212522501.1">
    <property type="nucleotide sequence ID" value="NZ_JAGSOH010000232.1"/>
</dbReference>
<feature type="compositionally biased region" description="Polar residues" evidence="2">
    <location>
        <begin position="39"/>
        <end position="60"/>
    </location>
</feature>
<dbReference type="PANTHER" id="PTHR33392:SF6">
    <property type="entry name" value="POLYISOPRENYL-TEICHOIC ACID--PEPTIDOGLYCAN TEICHOIC ACID TRANSFERASE TAGU"/>
    <property type="match status" value="1"/>
</dbReference>